<dbReference type="GO" id="GO:2001070">
    <property type="term" value="F:starch binding"/>
    <property type="evidence" value="ECO:0007669"/>
    <property type="project" value="InterPro"/>
</dbReference>
<dbReference type="AlphaFoldDB" id="A0A834Z1P8"/>
<accession>A0A834Z1P8</accession>
<reference evidence="3 4" key="1">
    <citation type="submission" date="2020-04" db="EMBL/GenBank/DDBJ databases">
        <title>Plant Genome Project.</title>
        <authorList>
            <person name="Zhang R.-G."/>
        </authorList>
    </citation>
    <scope>NUCLEOTIDE SEQUENCE [LARGE SCALE GENOMIC DNA]</scope>
    <source>
        <strain evidence="3">YNK0</strain>
        <tissue evidence="3">Leaf</tissue>
    </source>
</reference>
<dbReference type="GO" id="GO:0016020">
    <property type="term" value="C:membrane"/>
    <property type="evidence" value="ECO:0007669"/>
    <property type="project" value="TreeGrafter"/>
</dbReference>
<feature type="region of interest" description="Disordered" evidence="1">
    <location>
        <begin position="339"/>
        <end position="368"/>
    </location>
</feature>
<dbReference type="SUPFAM" id="SSF49452">
    <property type="entry name" value="Starch-binding domain-like"/>
    <property type="match status" value="1"/>
</dbReference>
<feature type="compositionally biased region" description="Basic and acidic residues" evidence="1">
    <location>
        <begin position="346"/>
        <end position="368"/>
    </location>
</feature>
<evidence type="ECO:0000259" key="2">
    <source>
        <dbReference type="PROSITE" id="PS51166"/>
    </source>
</evidence>
<comment type="caution">
    <text evidence="3">The sequence shown here is derived from an EMBL/GenBank/DDBJ whole genome shotgun (WGS) entry which is preliminary data.</text>
</comment>
<protein>
    <recommendedName>
        <fullName evidence="2">CBM20 domain-containing protein</fullName>
    </recommendedName>
</protein>
<dbReference type="InterPro" id="IPR013783">
    <property type="entry name" value="Ig-like_fold"/>
</dbReference>
<gene>
    <name evidence="3" type="ORF">HHK36_018561</name>
</gene>
<evidence type="ECO:0000313" key="3">
    <source>
        <dbReference type="EMBL" id="KAF8396926.1"/>
    </source>
</evidence>
<feature type="region of interest" description="Disordered" evidence="1">
    <location>
        <begin position="290"/>
        <end position="314"/>
    </location>
</feature>
<dbReference type="Gene3D" id="2.60.40.10">
    <property type="entry name" value="Immunoglobulins"/>
    <property type="match status" value="1"/>
</dbReference>
<evidence type="ECO:0000313" key="4">
    <source>
        <dbReference type="Proteomes" id="UP000655225"/>
    </source>
</evidence>
<dbReference type="SMART" id="SM01065">
    <property type="entry name" value="CBM_2"/>
    <property type="match status" value="1"/>
</dbReference>
<proteinExistence type="predicted"/>
<feature type="domain" description="CBM20" evidence="2">
    <location>
        <begin position="83"/>
        <end position="185"/>
    </location>
</feature>
<dbReference type="CDD" id="cd05467">
    <property type="entry name" value="CBM20"/>
    <property type="match status" value="1"/>
</dbReference>
<name>A0A834Z1P8_TETSI</name>
<sequence>MEALTRSSSKIFAENCRDESLSYSRALIVRHKIRFLRFQKSKDGISQSVSLKHKVIRSIASSSSLSSEPQDNLENSDAHIQATDQSKTVHVKFQLQKECLFGEQFLLVGDDPIFGLWDPKNAIPLEWSDGNVWTVELDVAIGKLIQFKFIHKGTTGEILWQPGPDRSLQTSESKDTIIVSEDWESKDTIIVSEDWENAEVEKITEESMANQYEDPMINPDTELIVTENVTHPKEEPMANVDKEVTIADSITYPEEELMAIVAENIIYPKEEPMTNANEDLIVAENIHSSHGRAVSGKNPVSKEDENYDGGPIMVPGLTPLPTMSTEEASPCEDEKSIVANPSVEGDETKDHNVPKLGKQEPDGGPHDEETAMVMLNEEELDGNGIEWRSHLTDEQEQPHSEPADNDVLRNDIQWGRKTLQRLLSNLGFLWHQPN</sequence>
<feature type="region of interest" description="Disordered" evidence="1">
    <location>
        <begin position="389"/>
        <end position="408"/>
    </location>
</feature>
<dbReference type="PROSITE" id="PS51166">
    <property type="entry name" value="CBM20"/>
    <property type="match status" value="1"/>
</dbReference>
<dbReference type="InterPro" id="IPR013784">
    <property type="entry name" value="Carb-bd-like_fold"/>
</dbReference>
<keyword evidence="4" id="KW-1185">Reference proteome</keyword>
<organism evidence="3 4">
    <name type="scientific">Tetracentron sinense</name>
    <name type="common">Spur-leaf</name>
    <dbReference type="NCBI Taxonomy" id="13715"/>
    <lineage>
        <taxon>Eukaryota</taxon>
        <taxon>Viridiplantae</taxon>
        <taxon>Streptophyta</taxon>
        <taxon>Embryophyta</taxon>
        <taxon>Tracheophyta</taxon>
        <taxon>Spermatophyta</taxon>
        <taxon>Magnoliopsida</taxon>
        <taxon>Trochodendrales</taxon>
        <taxon>Trochodendraceae</taxon>
        <taxon>Tetracentron</taxon>
    </lineage>
</organism>
<evidence type="ECO:0000256" key="1">
    <source>
        <dbReference type="SAM" id="MobiDB-lite"/>
    </source>
</evidence>
<dbReference type="Proteomes" id="UP000655225">
    <property type="component" value="Unassembled WGS sequence"/>
</dbReference>
<dbReference type="Pfam" id="PF00686">
    <property type="entry name" value="CBM_20"/>
    <property type="match status" value="1"/>
</dbReference>
<dbReference type="PANTHER" id="PTHR15048:SF0">
    <property type="entry name" value="STARCH-BINDING DOMAIN-CONTAINING PROTEIN 1"/>
    <property type="match status" value="1"/>
</dbReference>
<dbReference type="OrthoDB" id="550577at2759"/>
<dbReference type="EMBL" id="JABCRI010000012">
    <property type="protein sequence ID" value="KAF8396926.1"/>
    <property type="molecule type" value="Genomic_DNA"/>
</dbReference>
<dbReference type="PANTHER" id="PTHR15048">
    <property type="entry name" value="STARCH-BINDING DOMAIN-CONTAINING PROTEIN 1"/>
    <property type="match status" value="1"/>
</dbReference>
<dbReference type="OMA" id="NEHEEQF"/>
<dbReference type="InterPro" id="IPR002044">
    <property type="entry name" value="CBM20"/>
</dbReference>